<proteinExistence type="predicted"/>
<dbReference type="GO" id="GO:0016779">
    <property type="term" value="F:nucleotidyltransferase activity"/>
    <property type="evidence" value="ECO:0007669"/>
    <property type="project" value="InterPro"/>
</dbReference>
<dbReference type="EMBL" id="JACHXK010000002">
    <property type="protein sequence ID" value="MBB3109119.1"/>
    <property type="molecule type" value="Genomic_DNA"/>
</dbReference>
<dbReference type="PANTHER" id="PTHR33933:SF1">
    <property type="entry name" value="PROTEIN ADENYLYLTRANSFERASE MNTA-RELATED"/>
    <property type="match status" value="1"/>
</dbReference>
<name>A0A7W5AV73_9BACL</name>
<sequence>MNNLTPIEQQAIYELISMLKRYFKVKQVILFGCKSRGDYNIDSDIDVVIIVGEERTTENRWKVSDIQFENNLKYDVPISCRYYSENDWNAGVNANAQCQGNVLKEGINIKL</sequence>
<dbReference type="PANTHER" id="PTHR33933">
    <property type="entry name" value="NUCLEOTIDYLTRANSFERASE"/>
    <property type="match status" value="1"/>
</dbReference>
<protein>
    <submittedName>
        <fullName evidence="2">Putative nucleotidyltransferase</fullName>
    </submittedName>
</protein>
<accession>A0A7W5AV73</accession>
<feature type="domain" description="Polymerase nucleotidyl transferase" evidence="1">
    <location>
        <begin position="14"/>
        <end position="73"/>
    </location>
</feature>
<reference evidence="2 3" key="1">
    <citation type="submission" date="2020-08" db="EMBL/GenBank/DDBJ databases">
        <title>Genomic Encyclopedia of Type Strains, Phase III (KMG-III): the genomes of soil and plant-associated and newly described type strains.</title>
        <authorList>
            <person name="Whitman W."/>
        </authorList>
    </citation>
    <scope>NUCLEOTIDE SEQUENCE [LARGE SCALE GENOMIC DNA]</scope>
    <source>
        <strain evidence="2 3">CECT 5862</strain>
    </source>
</reference>
<keyword evidence="3" id="KW-1185">Reference proteome</keyword>
<dbReference type="AlphaFoldDB" id="A0A7W5AV73"/>
<dbReference type="SUPFAM" id="SSF81301">
    <property type="entry name" value="Nucleotidyltransferase"/>
    <property type="match status" value="1"/>
</dbReference>
<dbReference type="RefSeq" id="WP_183597904.1">
    <property type="nucleotide sequence ID" value="NZ_JACHXK010000002.1"/>
</dbReference>
<dbReference type="InterPro" id="IPR052548">
    <property type="entry name" value="Type_VII_TA_antitoxin"/>
</dbReference>
<keyword evidence="2" id="KW-0808">Transferase</keyword>
<dbReference type="Gene3D" id="3.30.460.10">
    <property type="entry name" value="Beta Polymerase, domain 2"/>
    <property type="match status" value="1"/>
</dbReference>
<evidence type="ECO:0000313" key="2">
    <source>
        <dbReference type="EMBL" id="MBB3109119.1"/>
    </source>
</evidence>
<dbReference type="InterPro" id="IPR043519">
    <property type="entry name" value="NT_sf"/>
</dbReference>
<evidence type="ECO:0000313" key="3">
    <source>
        <dbReference type="Proteomes" id="UP000570361"/>
    </source>
</evidence>
<dbReference type="Pfam" id="PF01909">
    <property type="entry name" value="NTP_transf_2"/>
    <property type="match status" value="1"/>
</dbReference>
<comment type="caution">
    <text evidence="2">The sequence shown here is derived from an EMBL/GenBank/DDBJ whole genome shotgun (WGS) entry which is preliminary data.</text>
</comment>
<gene>
    <name evidence="2" type="ORF">FHS18_001171</name>
</gene>
<organism evidence="2 3">
    <name type="scientific">Paenibacillus phyllosphaerae</name>
    <dbReference type="NCBI Taxonomy" id="274593"/>
    <lineage>
        <taxon>Bacteria</taxon>
        <taxon>Bacillati</taxon>
        <taxon>Bacillota</taxon>
        <taxon>Bacilli</taxon>
        <taxon>Bacillales</taxon>
        <taxon>Paenibacillaceae</taxon>
        <taxon>Paenibacillus</taxon>
    </lineage>
</organism>
<dbReference type="Proteomes" id="UP000570361">
    <property type="component" value="Unassembled WGS sequence"/>
</dbReference>
<dbReference type="CDD" id="cd05403">
    <property type="entry name" value="NT_KNTase_like"/>
    <property type="match status" value="1"/>
</dbReference>
<evidence type="ECO:0000259" key="1">
    <source>
        <dbReference type="Pfam" id="PF01909"/>
    </source>
</evidence>
<dbReference type="InterPro" id="IPR002934">
    <property type="entry name" value="Polymerase_NTP_transf_dom"/>
</dbReference>